<dbReference type="EMBL" id="CP029822">
    <property type="protein sequence ID" value="AZS51618.1"/>
    <property type="molecule type" value="Genomic_DNA"/>
</dbReference>
<dbReference type="InterPro" id="IPR003708">
    <property type="entry name" value="SecB"/>
</dbReference>
<comment type="subcellular location">
    <subcellularLocation>
        <location evidence="5">Cytoplasm</location>
    </subcellularLocation>
</comment>
<dbReference type="Proteomes" id="UP000273143">
    <property type="component" value="Chromosome"/>
</dbReference>
<evidence type="ECO:0000313" key="6">
    <source>
        <dbReference type="EMBL" id="AZS51618.1"/>
    </source>
</evidence>
<sequence>MTEQNNAQEPQFSIQRIYIRDASFESPKAPAIFLKEWKPAVNLELNTRQNTIEEGVYEVILTVSATAKIDDDVAFIAEVQQAGIFMIKGLDADNISHMLGAFCPNLLFPYARETLDSLVVKGSFPALMLSPINFDALYAQELERMKQENITKN</sequence>
<keyword evidence="7" id="KW-1185">Reference proteome</keyword>
<dbReference type="GO" id="GO:0051262">
    <property type="term" value="P:protein tetramerization"/>
    <property type="evidence" value="ECO:0007669"/>
    <property type="project" value="InterPro"/>
</dbReference>
<accession>A0A3Q9JKG8</accession>
<dbReference type="PANTHER" id="PTHR36918">
    <property type="match status" value="1"/>
</dbReference>
<dbReference type="NCBIfam" id="NF004393">
    <property type="entry name" value="PRK05751.1-4"/>
    <property type="match status" value="1"/>
</dbReference>
<dbReference type="SUPFAM" id="SSF54611">
    <property type="entry name" value="SecB-like"/>
    <property type="match status" value="1"/>
</dbReference>
<keyword evidence="2 5" id="KW-0813">Transport</keyword>
<reference evidence="7" key="1">
    <citation type="submission" date="2018-06" db="EMBL/GenBank/DDBJ databases">
        <title>Complete genome of Pseudomonas insecticola strain QZS01.</title>
        <authorList>
            <person name="Wang J."/>
            <person name="Su Q."/>
        </authorList>
    </citation>
    <scope>NUCLEOTIDE SEQUENCE [LARGE SCALE GENOMIC DNA]</scope>
    <source>
        <strain evidence="7">QZS01</strain>
    </source>
</reference>
<protein>
    <recommendedName>
        <fullName evidence="5">Protein-export protein SecB</fullName>
    </recommendedName>
</protein>
<comment type="similarity">
    <text evidence="1 5">Belongs to the SecB family.</text>
</comment>
<name>A0A3Q9JKG8_9GAMM</name>
<evidence type="ECO:0000256" key="4">
    <source>
        <dbReference type="ARBA" id="ARBA00023010"/>
    </source>
</evidence>
<dbReference type="NCBIfam" id="TIGR00809">
    <property type="entry name" value="secB"/>
    <property type="match status" value="1"/>
</dbReference>
<dbReference type="Pfam" id="PF02556">
    <property type="entry name" value="SecB"/>
    <property type="match status" value="1"/>
</dbReference>
<dbReference type="HAMAP" id="MF_00821">
    <property type="entry name" value="SecB"/>
    <property type="match status" value="1"/>
</dbReference>
<keyword evidence="5" id="KW-0143">Chaperone</keyword>
<dbReference type="Gene3D" id="3.10.420.10">
    <property type="entry name" value="SecB-like"/>
    <property type="match status" value="1"/>
</dbReference>
<dbReference type="GO" id="GO:0015031">
    <property type="term" value="P:protein transport"/>
    <property type="evidence" value="ECO:0007669"/>
    <property type="project" value="UniProtKB-UniRule"/>
</dbReference>
<evidence type="ECO:0000256" key="3">
    <source>
        <dbReference type="ARBA" id="ARBA00022927"/>
    </source>
</evidence>
<keyword evidence="5" id="KW-0963">Cytoplasm</keyword>
<evidence type="ECO:0000313" key="7">
    <source>
        <dbReference type="Proteomes" id="UP000273143"/>
    </source>
</evidence>
<dbReference type="GO" id="GO:0006457">
    <property type="term" value="P:protein folding"/>
    <property type="evidence" value="ECO:0007669"/>
    <property type="project" value="UniProtKB-UniRule"/>
</dbReference>
<evidence type="ECO:0000256" key="5">
    <source>
        <dbReference type="HAMAP-Rule" id="MF_00821"/>
    </source>
</evidence>
<dbReference type="KEGG" id="emo:DM558_12935"/>
<keyword evidence="4 5" id="KW-0811">Translocation</keyword>
<dbReference type="PRINTS" id="PR01594">
    <property type="entry name" value="SECBCHAPRONE"/>
</dbReference>
<evidence type="ECO:0000256" key="2">
    <source>
        <dbReference type="ARBA" id="ARBA00022448"/>
    </source>
</evidence>
<comment type="subunit">
    <text evidence="5">Homotetramer, a dimer of dimers. One homotetramer interacts with 1 SecA dimer.</text>
</comment>
<dbReference type="AlphaFoldDB" id="A0A3Q9JKG8"/>
<dbReference type="GO" id="GO:0051082">
    <property type="term" value="F:unfolded protein binding"/>
    <property type="evidence" value="ECO:0007669"/>
    <property type="project" value="InterPro"/>
</dbReference>
<organism evidence="6 7">
    <name type="scientific">Entomomonas moraniae</name>
    <dbReference type="NCBI Taxonomy" id="2213226"/>
    <lineage>
        <taxon>Bacteria</taxon>
        <taxon>Pseudomonadati</taxon>
        <taxon>Pseudomonadota</taxon>
        <taxon>Gammaproteobacteria</taxon>
        <taxon>Pseudomonadales</taxon>
        <taxon>Pseudomonadaceae</taxon>
        <taxon>Entomomonas</taxon>
    </lineage>
</organism>
<keyword evidence="3 5" id="KW-0653">Protein transport</keyword>
<dbReference type="InterPro" id="IPR035958">
    <property type="entry name" value="SecB-like_sf"/>
</dbReference>
<proteinExistence type="inferred from homology"/>
<comment type="function">
    <text evidence="5">One of the proteins required for the normal export of preproteins out of the cell cytoplasm. It is a molecular chaperone that binds to a subset of precursor proteins, maintaining them in a translocation-competent state. It also specifically binds to its receptor SecA.</text>
</comment>
<gene>
    <name evidence="5 6" type="primary">secB</name>
    <name evidence="6" type="ORF">DM558_12935</name>
</gene>
<evidence type="ECO:0000256" key="1">
    <source>
        <dbReference type="ARBA" id="ARBA00009990"/>
    </source>
</evidence>
<dbReference type="GO" id="GO:0005737">
    <property type="term" value="C:cytoplasm"/>
    <property type="evidence" value="ECO:0007669"/>
    <property type="project" value="UniProtKB-SubCell"/>
</dbReference>
<dbReference type="PANTHER" id="PTHR36918:SF1">
    <property type="entry name" value="PROTEIN-EXPORT PROTEIN SECB"/>
    <property type="match status" value="1"/>
</dbReference>
<dbReference type="RefSeq" id="WP_109704159.1">
    <property type="nucleotide sequence ID" value="NZ_CP029822.1"/>
</dbReference>